<gene>
    <name evidence="1" type="ORF">LAUMK4_03466</name>
</gene>
<accession>A0ABY6RKV4</accession>
<keyword evidence="2" id="KW-1185">Reference proteome</keyword>
<dbReference type="EMBL" id="UPHM01000092">
    <property type="protein sequence ID" value="VAZ96333.1"/>
    <property type="molecule type" value="Genomic_DNA"/>
</dbReference>
<organism evidence="1 2">
    <name type="scientific">Mycobacterium persicum</name>
    <dbReference type="NCBI Taxonomy" id="1487726"/>
    <lineage>
        <taxon>Bacteria</taxon>
        <taxon>Bacillati</taxon>
        <taxon>Actinomycetota</taxon>
        <taxon>Actinomycetes</taxon>
        <taxon>Mycobacteriales</taxon>
        <taxon>Mycobacteriaceae</taxon>
        <taxon>Mycobacterium</taxon>
    </lineage>
</organism>
<protein>
    <recommendedName>
        <fullName evidence="3">DoxX family protein</fullName>
    </recommendedName>
</protein>
<name>A0ABY6RKV4_9MYCO</name>
<evidence type="ECO:0000313" key="1">
    <source>
        <dbReference type="EMBL" id="VAZ96333.1"/>
    </source>
</evidence>
<dbReference type="Proteomes" id="UP000271464">
    <property type="component" value="Unassembled WGS sequence"/>
</dbReference>
<evidence type="ECO:0008006" key="3">
    <source>
        <dbReference type="Google" id="ProtNLM"/>
    </source>
</evidence>
<reference evidence="1 2" key="1">
    <citation type="submission" date="2018-09" db="EMBL/GenBank/DDBJ databases">
        <authorList>
            <person name="Tagini F."/>
        </authorList>
    </citation>
    <scope>NUCLEOTIDE SEQUENCE [LARGE SCALE GENOMIC DNA]</scope>
    <source>
        <strain evidence="1 2">MK4</strain>
    </source>
</reference>
<proteinExistence type="predicted"/>
<comment type="caution">
    <text evidence="1">The sequence shown here is derived from an EMBL/GenBank/DDBJ whole genome shotgun (WGS) entry which is preliminary data.</text>
</comment>
<evidence type="ECO:0000313" key="2">
    <source>
        <dbReference type="Proteomes" id="UP000271464"/>
    </source>
</evidence>
<sequence>MKFRGTGHRWLDNALLLQRVVVALYGAMAFVDGT</sequence>